<protein>
    <recommendedName>
        <fullName evidence="1">TIR domain-containing protein</fullName>
    </recommendedName>
</protein>
<gene>
    <name evidence="2" type="ORF">Q664_04310</name>
</gene>
<reference evidence="2 3" key="1">
    <citation type="submission" date="2014-07" db="EMBL/GenBank/DDBJ databases">
        <title>Draft Genome Sequence of Gephyronic Acid Producer, Cystobacter violaceus Strain Cb vi76.</title>
        <authorList>
            <person name="Stevens D.C."/>
            <person name="Young J."/>
            <person name="Carmichael R."/>
            <person name="Tan J."/>
            <person name="Taylor R.E."/>
        </authorList>
    </citation>
    <scope>NUCLEOTIDE SEQUENCE [LARGE SCALE GENOMIC DNA]</scope>
    <source>
        <strain evidence="2 3">Cb vi76</strain>
    </source>
</reference>
<dbReference type="AlphaFoldDB" id="A0A084T0C0"/>
<dbReference type="Gene3D" id="3.40.50.10140">
    <property type="entry name" value="Toll/interleukin-1 receptor homology (TIR) domain"/>
    <property type="match status" value="1"/>
</dbReference>
<name>A0A084T0C0_9BACT</name>
<dbReference type="SUPFAM" id="SSF52200">
    <property type="entry name" value="Toll/Interleukin receptor TIR domain"/>
    <property type="match status" value="1"/>
</dbReference>
<dbReference type="Pfam" id="PF13676">
    <property type="entry name" value="TIR_2"/>
    <property type="match status" value="1"/>
</dbReference>
<proteinExistence type="predicted"/>
<evidence type="ECO:0000313" key="2">
    <source>
        <dbReference type="EMBL" id="KFA94155.1"/>
    </source>
</evidence>
<evidence type="ECO:0000313" key="3">
    <source>
        <dbReference type="Proteomes" id="UP000028547"/>
    </source>
</evidence>
<dbReference type="EMBL" id="JPMI01000025">
    <property type="protein sequence ID" value="KFA94155.1"/>
    <property type="molecule type" value="Genomic_DNA"/>
</dbReference>
<feature type="domain" description="TIR" evidence="1">
    <location>
        <begin position="184"/>
        <end position="262"/>
    </location>
</feature>
<dbReference type="InterPro" id="IPR041160">
    <property type="entry name" value="LD_cluster2"/>
</dbReference>
<organism evidence="2 3">
    <name type="scientific">Archangium violaceum Cb vi76</name>
    <dbReference type="NCBI Taxonomy" id="1406225"/>
    <lineage>
        <taxon>Bacteria</taxon>
        <taxon>Pseudomonadati</taxon>
        <taxon>Myxococcota</taxon>
        <taxon>Myxococcia</taxon>
        <taxon>Myxococcales</taxon>
        <taxon>Cystobacterineae</taxon>
        <taxon>Archangiaceae</taxon>
        <taxon>Archangium</taxon>
    </lineage>
</organism>
<dbReference type="InterPro" id="IPR035897">
    <property type="entry name" value="Toll_tir_struct_dom_sf"/>
</dbReference>
<evidence type="ECO:0000259" key="1">
    <source>
        <dbReference type="Pfam" id="PF13676"/>
    </source>
</evidence>
<dbReference type="Proteomes" id="UP000028547">
    <property type="component" value="Unassembled WGS sequence"/>
</dbReference>
<comment type="caution">
    <text evidence="2">The sequence shown here is derived from an EMBL/GenBank/DDBJ whole genome shotgun (WGS) entry which is preliminary data.</text>
</comment>
<dbReference type="RefSeq" id="WP_043390036.1">
    <property type="nucleotide sequence ID" value="NZ_JPMI01000025.1"/>
</dbReference>
<dbReference type="InterPro" id="IPR000157">
    <property type="entry name" value="TIR_dom"/>
</dbReference>
<dbReference type="Pfam" id="PF18163">
    <property type="entry name" value="LD_cluster2"/>
    <property type="match status" value="1"/>
</dbReference>
<dbReference type="GO" id="GO:0007165">
    <property type="term" value="P:signal transduction"/>
    <property type="evidence" value="ECO:0007669"/>
    <property type="project" value="InterPro"/>
</dbReference>
<accession>A0A084T0C0</accession>
<sequence>MSTPTYHPSLALYVVWHPGAPAVSPPPEAGQLAHALHAHFHRDARRLLSRGLGIPVFFRGVPTTPGGPPADIPLDDAEHTVVILLIDDTFIIDPAWEQYALRLHQRVAGHAPGKHLLLPVQMGANRLELGTRNAIRLTASAPLERERQLTLSITHELCRLLLGHQPARNGAGQTPLSSAPVKLFLSHAKLDGQQLAEKLHQYLSSSRSIGVETFFDSRDIPAGSDFAQEIEGNVERSALVVLQTDAYSSRPWCRREVLTAKRLGCPVVVVNAITSEEERSFPYLGNTPSLRWEPQGADRARDVLDMALREVLRATYMRFHLRSLQRMGWIPAQAELQPRLPEVITCLAPSTLGASQEDSTLVVYPDPPLGQEELELLAEANPRLRLSTPTALAMGGTFASGPRTLDKRKVALSTSESAELPGLGLEQEHLDVAWLEFVRHLLAAGSTVLYGGDLRSGGFTEALVDLVMEHRRSARELEGSIVSYIAWPWSMEVSAASEAQLVPKLRFRKLTEDTGMSPEEQQVRRVRLGSLARPTDGTVEDQHVLALNLTAMRGTMAQESHASILLGGRMRGFRGTMPGLVEEAWLTMKDQRPLYVVGGFGGCSRAIANALLGQPAPGLELAAREDSARALVEYRRELGMPAGNTQVPEDTHAAEQFFRARGLAGLNNGLSEEENRRLMVTPHVPEMIFLVLKGLSRLPEPGRPALPA</sequence>